<keyword evidence="5" id="KW-0067">ATP-binding</keyword>
<dbReference type="Pfam" id="PF01874">
    <property type="entry name" value="CitG"/>
    <property type="match status" value="1"/>
</dbReference>
<dbReference type="AlphaFoldDB" id="A0A975FIL4"/>
<dbReference type="EC" id="2.4.2.52" evidence="2"/>
<dbReference type="EMBL" id="CP054393">
    <property type="protein sequence ID" value="QTX02696.1"/>
    <property type="molecule type" value="Genomic_DNA"/>
</dbReference>
<evidence type="ECO:0000256" key="5">
    <source>
        <dbReference type="ARBA" id="ARBA00022840"/>
    </source>
</evidence>
<dbReference type="Proteomes" id="UP000672038">
    <property type="component" value="Chromosome"/>
</dbReference>
<keyword evidence="7" id="KW-1185">Reference proteome</keyword>
<dbReference type="GO" id="GO:0046917">
    <property type="term" value="F:triphosphoribosyl-dephospho-CoA synthase activity"/>
    <property type="evidence" value="ECO:0007669"/>
    <property type="project" value="UniProtKB-EC"/>
</dbReference>
<sequence>MKYLTDFKKKFQIDSFNKKEIKHFLIDIAINSIETELLCYPSLGLVSFRDSGCHLDMNIDTFLKSKDTFYAYFLEISVLCMDFEELNFAQLKLAGIRQEQRMFKATNNINTQKGLIFNFGIIFYVVFHSLIHNIDFCYWSDKIKQFAKPLENDFLFFKDKTKGEIIFKQYGILGARGEALSGYQNIFAKGLPFAKKCFDKYPYLKKNELYLCLLIFYLKEIDDTTLISKIGYQNTQEIKEQFQELIYILENINFEVFLNKIIKNNNFYKKQNISPGGCADLSVVTLFLFYFYK</sequence>
<reference evidence="6" key="1">
    <citation type="submission" date="2020-06" db="EMBL/GenBank/DDBJ databases">
        <title>Complete genome sequence of Candidatus Phytoplasma luffae NCHU2019.</title>
        <authorList>
            <person name="Cho S.-T."/>
            <person name="Tan C.-M."/>
            <person name="Li J.-R."/>
            <person name="Chien Y.-Y."/>
            <person name="Chiu Y.-C."/>
            <person name="Yang J.-Y."/>
            <person name="Kuo C.-H."/>
        </authorList>
    </citation>
    <scope>NUCLEOTIDE SEQUENCE</scope>
    <source>
        <strain evidence="6">NCHU2019</strain>
    </source>
</reference>
<gene>
    <name evidence="6" type="primary">citG</name>
    <name evidence="6" type="ORF">LFWB_1260</name>
</gene>
<organism evidence="6 7">
    <name type="scientific">Loofah witches'-broom phytoplasma</name>
    <dbReference type="NCBI Taxonomy" id="35773"/>
    <lineage>
        <taxon>Bacteria</taxon>
        <taxon>Bacillati</taxon>
        <taxon>Mycoplasmatota</taxon>
        <taxon>Mollicutes</taxon>
        <taxon>Acholeplasmatales</taxon>
        <taxon>Acholeplasmataceae</taxon>
        <taxon>Candidatus Phytoplasma</taxon>
        <taxon>16SrVIII (Loofah witches'-broom group)</taxon>
    </lineage>
</organism>
<name>A0A975FIL4_LOWBP</name>
<dbReference type="Gene3D" id="1.10.4200.10">
    <property type="entry name" value="Triphosphoribosyl-dephospho-CoA protein"/>
    <property type="match status" value="2"/>
</dbReference>
<dbReference type="GO" id="GO:0051191">
    <property type="term" value="P:prosthetic group biosynthetic process"/>
    <property type="evidence" value="ECO:0007669"/>
    <property type="project" value="TreeGrafter"/>
</dbReference>
<keyword evidence="4" id="KW-0547">Nucleotide-binding</keyword>
<accession>A0A975FIL4</accession>
<comment type="catalytic activity">
    <reaction evidence="1">
        <text>3'-dephospho-CoA + ATP = 2'-(5''-triphospho-alpha-D-ribosyl)-3'-dephospho-CoA + adenine</text>
        <dbReference type="Rhea" id="RHEA:15117"/>
        <dbReference type="ChEBI" id="CHEBI:16708"/>
        <dbReference type="ChEBI" id="CHEBI:30616"/>
        <dbReference type="ChEBI" id="CHEBI:57328"/>
        <dbReference type="ChEBI" id="CHEBI:61378"/>
        <dbReference type="EC" id="2.4.2.52"/>
    </reaction>
</comment>
<dbReference type="GO" id="GO:0005524">
    <property type="term" value="F:ATP binding"/>
    <property type="evidence" value="ECO:0007669"/>
    <property type="project" value="UniProtKB-KW"/>
</dbReference>
<evidence type="ECO:0000256" key="3">
    <source>
        <dbReference type="ARBA" id="ARBA00022679"/>
    </source>
</evidence>
<dbReference type="KEGG" id="pluf:LFWB_1260"/>
<evidence type="ECO:0000256" key="4">
    <source>
        <dbReference type="ARBA" id="ARBA00022741"/>
    </source>
</evidence>
<dbReference type="RefSeq" id="WP_210954770.1">
    <property type="nucleotide sequence ID" value="NZ_CP054393.1"/>
</dbReference>
<evidence type="ECO:0000256" key="2">
    <source>
        <dbReference type="ARBA" id="ARBA00012074"/>
    </source>
</evidence>
<dbReference type="PANTHER" id="PTHR30201">
    <property type="entry name" value="TRIPHOSPHORIBOSYL-DEPHOSPHO-COA SYNTHASE"/>
    <property type="match status" value="1"/>
</dbReference>
<dbReference type="PANTHER" id="PTHR30201:SF2">
    <property type="entry name" value="2-(5''-TRIPHOSPHORIBOSYL)-3'-DEPHOSPHOCOENZYME-A SYNTHASE"/>
    <property type="match status" value="1"/>
</dbReference>
<protein>
    <recommendedName>
        <fullName evidence="2">triphosphoribosyl-dephospho-CoA synthase</fullName>
        <ecNumber evidence="2">2.4.2.52</ecNumber>
    </recommendedName>
</protein>
<evidence type="ECO:0000256" key="1">
    <source>
        <dbReference type="ARBA" id="ARBA00001210"/>
    </source>
</evidence>
<evidence type="ECO:0000313" key="6">
    <source>
        <dbReference type="EMBL" id="QTX02696.1"/>
    </source>
</evidence>
<evidence type="ECO:0000313" key="7">
    <source>
        <dbReference type="Proteomes" id="UP000672038"/>
    </source>
</evidence>
<proteinExistence type="predicted"/>
<dbReference type="InterPro" id="IPR002736">
    <property type="entry name" value="CitG"/>
</dbReference>
<keyword evidence="3" id="KW-0808">Transferase</keyword>